<comment type="caution">
    <text evidence="1">The sequence shown here is derived from an EMBL/GenBank/DDBJ whole genome shotgun (WGS) entry which is preliminary data.</text>
</comment>
<evidence type="ECO:0000313" key="2">
    <source>
        <dbReference type="Proteomes" id="UP001607303"/>
    </source>
</evidence>
<name>A0ABD2CV36_VESMC</name>
<dbReference type="EMBL" id="JAYRBN010000029">
    <property type="protein sequence ID" value="KAL2748937.1"/>
    <property type="molecule type" value="Genomic_DNA"/>
</dbReference>
<keyword evidence="2" id="KW-1185">Reference proteome</keyword>
<dbReference type="AlphaFoldDB" id="A0ABD2CV36"/>
<organism evidence="1 2">
    <name type="scientific">Vespula maculifrons</name>
    <name type="common">Eastern yellow jacket</name>
    <name type="synonym">Wasp</name>
    <dbReference type="NCBI Taxonomy" id="7453"/>
    <lineage>
        <taxon>Eukaryota</taxon>
        <taxon>Metazoa</taxon>
        <taxon>Ecdysozoa</taxon>
        <taxon>Arthropoda</taxon>
        <taxon>Hexapoda</taxon>
        <taxon>Insecta</taxon>
        <taxon>Pterygota</taxon>
        <taxon>Neoptera</taxon>
        <taxon>Endopterygota</taxon>
        <taxon>Hymenoptera</taxon>
        <taxon>Apocrita</taxon>
        <taxon>Aculeata</taxon>
        <taxon>Vespoidea</taxon>
        <taxon>Vespidae</taxon>
        <taxon>Vespinae</taxon>
        <taxon>Vespula</taxon>
    </lineage>
</organism>
<evidence type="ECO:0000313" key="1">
    <source>
        <dbReference type="EMBL" id="KAL2748937.1"/>
    </source>
</evidence>
<protein>
    <submittedName>
        <fullName evidence="1">Uncharacterized protein</fullName>
    </submittedName>
</protein>
<accession>A0ABD2CV36</accession>
<gene>
    <name evidence="1" type="ORF">V1477_002873</name>
</gene>
<dbReference type="Proteomes" id="UP001607303">
    <property type="component" value="Unassembled WGS sequence"/>
</dbReference>
<reference evidence="1 2" key="1">
    <citation type="journal article" date="2024" name="Ann. Entomol. Soc. Am.">
        <title>Genomic analyses of the southern and eastern yellowjacket wasps (Hymenoptera: Vespidae) reveal evolutionary signatures of social life.</title>
        <authorList>
            <person name="Catto M.A."/>
            <person name="Caine P.B."/>
            <person name="Orr S.E."/>
            <person name="Hunt B.G."/>
            <person name="Goodisman M.A.D."/>
        </authorList>
    </citation>
    <scope>NUCLEOTIDE SEQUENCE [LARGE SCALE GENOMIC DNA]</scope>
    <source>
        <strain evidence="1">232</strain>
        <tissue evidence="1">Head and thorax</tissue>
    </source>
</reference>
<proteinExistence type="predicted"/>
<sequence length="83" mass="9249">MSSTTFLDRAWLPFPRDNEDENGAGIKLLSNGDLCEEEVEVEVEEEKEEEEEASTAAAAVAVAVSAVVKKMEDGEWRMKEEDK</sequence>